<feature type="region of interest" description="Disordered" evidence="1">
    <location>
        <begin position="217"/>
        <end position="285"/>
    </location>
</feature>
<sequence length="702" mass="78070">MSSQTPPTPDPFTKQEPELDSDPEPPTAMDLDNDDDNDSDNADDSHNYSPSHSYQGNDRDGGYEDGDGDTDETRSLDSDELREARPNRWTGHPSTWRTWTERERRTWFALENTRRADLAVHLYNAFGLRKGLREGPDVLGEETGNHGDWKPGGLWTAWPMRADEVPDDDLLPRTRDVNERFTLRREDGRQVYAGENLEEEISATMLRCATEKFRRRNLQGQHAKGEVVPSIEKPQESDADATDVLETAGRDEVDSDAPLRTPKRRRRLASPTFTPVPSTDDDRSYALLRPAARRIMSKLDDTLMVLHNSRIAGLANMSESSASDGDETEPEAAPKKRGLSQPALPKSPSPPRTRELSQPASSIPPPAPRKPGGGRPRKVHTPREGETEQEMLVRIAREGKRRIPTFSQVETESMEEGAAKSQSGEASGVKSESGEESERSRRKSRSRGRSSAPSSSRASSRSSKVSSRSSSALSEKYKEKRLRKWGLRGWRDVLGAAALAGFSPAVIARATQRCSTLFREEMIIHTLPEQSEKDRIRTVRYVPGAPLPPSSDEDNDEEHELFQLRAVSRQSSVKLTVTGASSPELGPGTAASTSRRSRSATPGALHLCTYPDCPRAIEGFPKRTNLVRHLKTVHGKQAADLTENEEDSMDEMEGGVHVDGFLRPIKIRKGWRGDDAQPRPPRSRRKKGRAGSEELDSDGRFL</sequence>
<feature type="domain" description="Rrn9" evidence="2">
    <location>
        <begin position="110"/>
        <end position="169"/>
    </location>
</feature>
<reference evidence="4 5" key="1">
    <citation type="submission" date="2024-09" db="EMBL/GenBank/DDBJ databases">
        <title>Itraconazole resistance in Madurella fahalii resulting from another homologue of gene encoding cytochrome P450 14-alpha sterol demethylase (CYP51).</title>
        <authorList>
            <person name="Yoshioka I."/>
            <person name="Fahal A.H."/>
            <person name="Kaneko S."/>
            <person name="Yaguchi T."/>
        </authorList>
    </citation>
    <scope>NUCLEOTIDE SEQUENCE [LARGE SCALE GENOMIC DNA]</scope>
    <source>
        <strain evidence="4 5">IFM 68171</strain>
    </source>
</reference>
<dbReference type="Proteomes" id="UP001628179">
    <property type="component" value="Unassembled WGS sequence"/>
</dbReference>
<dbReference type="GeneID" id="98170947"/>
<accession>A0ABQ0FWW1</accession>
<dbReference type="Pfam" id="PF10680">
    <property type="entry name" value="RRN9"/>
    <property type="match status" value="1"/>
</dbReference>
<dbReference type="RefSeq" id="XP_070911725.1">
    <property type="nucleotide sequence ID" value="XM_071055624.1"/>
</dbReference>
<feature type="compositionally biased region" description="Pro residues" evidence="1">
    <location>
        <begin position="1"/>
        <end position="10"/>
    </location>
</feature>
<evidence type="ECO:0000313" key="5">
    <source>
        <dbReference type="Proteomes" id="UP001628179"/>
    </source>
</evidence>
<evidence type="ECO:0000259" key="3">
    <source>
        <dbReference type="Pfam" id="PF26176"/>
    </source>
</evidence>
<feature type="compositionally biased region" description="Acidic residues" evidence="1">
    <location>
        <begin position="642"/>
        <end position="653"/>
    </location>
</feature>
<feature type="region of interest" description="Disordered" evidence="1">
    <location>
        <begin position="317"/>
        <end position="479"/>
    </location>
</feature>
<feature type="region of interest" description="Disordered" evidence="1">
    <location>
        <begin position="636"/>
        <end position="702"/>
    </location>
</feature>
<feature type="region of interest" description="Disordered" evidence="1">
    <location>
        <begin position="1"/>
        <end position="94"/>
    </location>
</feature>
<organism evidence="4 5">
    <name type="scientific">Madurella fahalii</name>
    <dbReference type="NCBI Taxonomy" id="1157608"/>
    <lineage>
        <taxon>Eukaryota</taxon>
        <taxon>Fungi</taxon>
        <taxon>Dikarya</taxon>
        <taxon>Ascomycota</taxon>
        <taxon>Pezizomycotina</taxon>
        <taxon>Sordariomycetes</taxon>
        <taxon>Sordariomycetidae</taxon>
        <taxon>Sordariales</taxon>
        <taxon>Sordariales incertae sedis</taxon>
        <taxon>Madurella</taxon>
    </lineage>
</organism>
<dbReference type="InterPro" id="IPR059095">
    <property type="entry name" value="Znf_C2H2_17_2nd"/>
</dbReference>
<proteinExistence type="predicted"/>
<dbReference type="EMBL" id="BAAFSV010000001">
    <property type="protein sequence ID" value="GAB1309992.1"/>
    <property type="molecule type" value="Genomic_DNA"/>
</dbReference>
<feature type="compositionally biased region" description="Basic and acidic residues" evidence="1">
    <location>
        <begin position="71"/>
        <end position="86"/>
    </location>
</feature>
<keyword evidence="5" id="KW-1185">Reference proteome</keyword>
<comment type="caution">
    <text evidence="4">The sequence shown here is derived from an EMBL/GenBank/DDBJ whole genome shotgun (WGS) entry which is preliminary data.</text>
</comment>
<evidence type="ECO:0000313" key="4">
    <source>
        <dbReference type="EMBL" id="GAB1309992.1"/>
    </source>
</evidence>
<name>A0ABQ0FWW1_9PEZI</name>
<dbReference type="InterPro" id="IPR019622">
    <property type="entry name" value="Rrn9_dom"/>
</dbReference>
<evidence type="ECO:0000259" key="2">
    <source>
        <dbReference type="Pfam" id="PF10680"/>
    </source>
</evidence>
<evidence type="ECO:0000256" key="1">
    <source>
        <dbReference type="SAM" id="MobiDB-lite"/>
    </source>
</evidence>
<gene>
    <name evidence="4" type="ORF">MFIFM68171_00202</name>
</gene>
<protein>
    <recommendedName>
        <fullName evidence="6">Rrn9 domain-containing protein</fullName>
    </recommendedName>
</protein>
<dbReference type="Pfam" id="PF26176">
    <property type="entry name" value="zf_C2H2_17_2"/>
    <property type="match status" value="1"/>
</dbReference>
<feature type="region of interest" description="Disordered" evidence="1">
    <location>
        <begin position="576"/>
        <end position="605"/>
    </location>
</feature>
<feature type="compositionally biased region" description="Low complexity" evidence="1">
    <location>
        <begin position="449"/>
        <end position="474"/>
    </location>
</feature>
<feature type="compositionally biased region" description="Acidic residues" evidence="1">
    <location>
        <begin position="31"/>
        <end position="42"/>
    </location>
</feature>
<feature type="compositionally biased region" description="Polar residues" evidence="1">
    <location>
        <begin position="47"/>
        <end position="56"/>
    </location>
</feature>
<evidence type="ECO:0008006" key="6">
    <source>
        <dbReference type="Google" id="ProtNLM"/>
    </source>
</evidence>
<feature type="domain" description="C2H2-domain containing protein second zinc finger" evidence="3">
    <location>
        <begin position="606"/>
        <end position="634"/>
    </location>
</feature>